<accession>A0ABN7GQ52</accession>
<proteinExistence type="predicted"/>
<dbReference type="EMBL" id="CAHPRB010000013">
    <property type="protein sequence ID" value="CAB5590484.1"/>
    <property type="molecule type" value="Genomic_DNA"/>
</dbReference>
<protein>
    <recommendedName>
        <fullName evidence="3">Levan regulatory protein RlsC</fullName>
    </recommendedName>
</protein>
<gene>
    <name evidence="1" type="ORF">GHA_03569</name>
</gene>
<name>A0ABN7GQ52_9ENTR</name>
<keyword evidence="2" id="KW-1185">Reference proteome</keyword>
<organism evidence="1 2">
    <name type="scientific">Citrobacter youngae</name>
    <dbReference type="NCBI Taxonomy" id="133448"/>
    <lineage>
        <taxon>Bacteria</taxon>
        <taxon>Pseudomonadati</taxon>
        <taxon>Pseudomonadota</taxon>
        <taxon>Gammaproteobacteria</taxon>
        <taxon>Enterobacterales</taxon>
        <taxon>Enterobacteriaceae</taxon>
        <taxon>Citrobacter</taxon>
        <taxon>Citrobacter freundii complex</taxon>
    </lineage>
</organism>
<dbReference type="Proteomes" id="UP000835792">
    <property type="component" value="Unassembled WGS sequence"/>
</dbReference>
<comment type="caution">
    <text evidence="1">The sequence shown here is derived from an EMBL/GenBank/DDBJ whole genome shotgun (WGS) entry which is preliminary data.</text>
</comment>
<evidence type="ECO:0000313" key="1">
    <source>
        <dbReference type="EMBL" id="CAB5590484.1"/>
    </source>
</evidence>
<reference evidence="1" key="1">
    <citation type="submission" date="2020-05" db="EMBL/GenBank/DDBJ databases">
        <authorList>
            <person name="Delgado-Blas J."/>
        </authorList>
    </citation>
    <scope>NUCLEOTIDE SEQUENCE</scope>
    <source>
        <strain evidence="1">BB1468</strain>
    </source>
</reference>
<evidence type="ECO:0008006" key="3">
    <source>
        <dbReference type="Google" id="ProtNLM"/>
    </source>
</evidence>
<sequence>MASVVLRILFNISCFIDWSQYIQLTDKKEFYIFSFPLYCLYKQWVYIQYLCIRVMIGGKMQDYLLESLKLQRIDFFIKLVAASECSDEEKRLAIQWVSELTDELMAKIRSHEYSRSMDVTS</sequence>
<evidence type="ECO:0000313" key="2">
    <source>
        <dbReference type="Proteomes" id="UP000835792"/>
    </source>
</evidence>